<dbReference type="STRING" id="316057.RPD_3459"/>
<organism evidence="1 2">
    <name type="scientific">Rhodopseudomonas palustris (strain BisB5)</name>
    <dbReference type="NCBI Taxonomy" id="316057"/>
    <lineage>
        <taxon>Bacteria</taxon>
        <taxon>Pseudomonadati</taxon>
        <taxon>Pseudomonadota</taxon>
        <taxon>Alphaproteobacteria</taxon>
        <taxon>Hyphomicrobiales</taxon>
        <taxon>Nitrobacteraceae</taxon>
        <taxon>Rhodopseudomonas</taxon>
    </lineage>
</organism>
<dbReference type="PANTHER" id="PTHR39338:SF7">
    <property type="entry name" value="BLL6692 PROTEIN"/>
    <property type="match status" value="1"/>
</dbReference>
<gene>
    <name evidence="1" type="ordered locus">RPD_3459</name>
</gene>
<protein>
    <recommendedName>
        <fullName evidence="3">VWA domain-containing protein</fullName>
    </recommendedName>
</protein>
<dbReference type="PANTHER" id="PTHR39338">
    <property type="entry name" value="BLL5662 PROTEIN-RELATED"/>
    <property type="match status" value="1"/>
</dbReference>
<dbReference type="InterPro" id="IPR008912">
    <property type="entry name" value="Uncharacterised_CoxE"/>
</dbReference>
<sequence length="411" mass="47509">MRTEAVSALDGGNGSGNLSGMFLQFFTSLRDAQVPVTLREYLTLMEALDADLGDQSVENFYYLSRAALVKDERNLDKFDRVFGSVFKGLESLLDAMEKADIPAEWLKKLAEKYLTEEEKKQIEAMGWDKLMETLRERLKEQKKRHQGGNKWIGTAGTSPFGAEGYNPEGVRIGQEKSRHQRAVKVWDKREFKDLDGNVELGIRNIKVALRRLRKFARTGAPDELDLDTTIRETANHGYLDVHMRPERRNAVKVLVFFDIGGSMDSHIAQVEELFSAAKTEFKHMEYFYFHNCLYEGVWKQNKRRFTDRTPTWDVLHKFPHDYKIVFVGDASMSPYEIMVPGGSVEHVNEEAGSVWLDRVLRTYPHAVWLNPVARRHWDYSESTTIIRRLFSERMFPLTLEGLEGAMRELVR</sequence>
<evidence type="ECO:0000313" key="2">
    <source>
        <dbReference type="Proteomes" id="UP000001818"/>
    </source>
</evidence>
<reference evidence="1 2" key="1">
    <citation type="submission" date="2006-03" db="EMBL/GenBank/DDBJ databases">
        <title>Complete sequence of Rhodopseudomonas palustris BisB5.</title>
        <authorList>
            <consortium name="US DOE Joint Genome Institute"/>
            <person name="Copeland A."/>
            <person name="Lucas S."/>
            <person name="Lapidus A."/>
            <person name="Barry K."/>
            <person name="Detter J.C."/>
            <person name="Glavina del Rio T."/>
            <person name="Hammon N."/>
            <person name="Israni S."/>
            <person name="Dalin E."/>
            <person name="Tice H."/>
            <person name="Pitluck S."/>
            <person name="Chain P."/>
            <person name="Malfatti S."/>
            <person name="Shin M."/>
            <person name="Vergez L."/>
            <person name="Schmutz J."/>
            <person name="Larimer F."/>
            <person name="Land M."/>
            <person name="Hauser L."/>
            <person name="Pelletier D.A."/>
            <person name="Kyrpides N."/>
            <person name="Lykidis A."/>
            <person name="Oda Y."/>
            <person name="Harwood C.S."/>
            <person name="Richardson P."/>
        </authorList>
    </citation>
    <scope>NUCLEOTIDE SEQUENCE [LARGE SCALE GENOMIC DNA]</scope>
    <source>
        <strain evidence="1 2">BisB5</strain>
    </source>
</reference>
<dbReference type="HOGENOM" id="CLU_059555_0_0_5"/>
<evidence type="ECO:0000313" key="1">
    <source>
        <dbReference type="EMBL" id="ABE40682.1"/>
    </source>
</evidence>
<dbReference type="Pfam" id="PF05762">
    <property type="entry name" value="VWA_CoxE"/>
    <property type="match status" value="1"/>
</dbReference>
<proteinExistence type="predicted"/>
<accession>Q133Q7</accession>
<dbReference type="AlphaFoldDB" id="Q133Q7"/>
<dbReference type="EMBL" id="CP000283">
    <property type="protein sequence ID" value="ABE40682.1"/>
    <property type="molecule type" value="Genomic_DNA"/>
</dbReference>
<evidence type="ECO:0008006" key="3">
    <source>
        <dbReference type="Google" id="ProtNLM"/>
    </source>
</evidence>
<dbReference type="eggNOG" id="COG3825">
    <property type="taxonomic scope" value="Bacteria"/>
</dbReference>
<dbReference type="KEGG" id="rpd:RPD_3459"/>
<name>Q133Q7_RHOPS</name>
<dbReference type="Proteomes" id="UP000001818">
    <property type="component" value="Chromosome"/>
</dbReference>